<protein>
    <submittedName>
        <fullName evidence="1">Uncharacterized protein</fullName>
    </submittedName>
</protein>
<dbReference type="KEGG" id="ksn:43588577"/>
<keyword evidence="2" id="KW-1185">Reference proteome</keyword>
<dbReference type="GeneID" id="43588577"/>
<organism evidence="1 2">
    <name type="scientific">Kwoniella shandongensis</name>
    <dbReference type="NCBI Taxonomy" id="1734106"/>
    <lineage>
        <taxon>Eukaryota</taxon>
        <taxon>Fungi</taxon>
        <taxon>Dikarya</taxon>
        <taxon>Basidiomycota</taxon>
        <taxon>Agaricomycotina</taxon>
        <taxon>Tremellomycetes</taxon>
        <taxon>Tremellales</taxon>
        <taxon>Cryptococcaceae</taxon>
        <taxon>Kwoniella</taxon>
    </lineage>
</organism>
<dbReference type="AlphaFoldDB" id="A0A5M6C5B9"/>
<dbReference type="RefSeq" id="XP_031861307.1">
    <property type="nucleotide sequence ID" value="XM_032004442.1"/>
</dbReference>
<evidence type="ECO:0000313" key="2">
    <source>
        <dbReference type="Proteomes" id="UP000322225"/>
    </source>
</evidence>
<reference evidence="1" key="2">
    <citation type="submission" date="2024-01" db="EMBL/GenBank/DDBJ databases">
        <title>Comparative genomics of Cryptococcus and Kwoniella reveals pathogenesis evolution and contrasting modes of karyotype evolution via chromosome fusion or intercentromeric recombination.</title>
        <authorList>
            <person name="Coelho M.A."/>
            <person name="David-Palma M."/>
            <person name="Shea T."/>
            <person name="Bowers K."/>
            <person name="McGinley-Smith S."/>
            <person name="Mohammad A.W."/>
            <person name="Gnirke A."/>
            <person name="Yurkov A.M."/>
            <person name="Nowrousian M."/>
            <person name="Sun S."/>
            <person name="Cuomo C.A."/>
            <person name="Heitman J."/>
        </authorList>
    </citation>
    <scope>NUCLEOTIDE SEQUENCE</scope>
    <source>
        <strain evidence="1">CBS 12478</strain>
    </source>
</reference>
<dbReference type="EMBL" id="CP144054">
    <property type="protein sequence ID" value="WWD17957.1"/>
    <property type="molecule type" value="Genomic_DNA"/>
</dbReference>
<accession>A0A5M6C5B9</accession>
<sequence length="202" mass="21654">MLVHVLALLSAAGLVVNAASIPLRPRQAANSTLATQSTYIACVADTKIPSLTSSVATSATSREECSNTCSQDNWEIAYFRQDTSQCYCSPASDYPTSDEVVYAVDDQGNCRSEDDASVEYLHSPYALSGCYLYLTSEPISNVTASSPLDCLNSCNTTSIAIRPELDSPSNQFVYECQCFGGEIGLGQVTDCGYGVEGVYQRI</sequence>
<gene>
    <name evidence="1" type="ORF">CI109_102402</name>
</gene>
<name>A0A5M6C5B9_9TREE</name>
<proteinExistence type="predicted"/>
<reference evidence="1" key="1">
    <citation type="submission" date="2017-08" db="EMBL/GenBank/DDBJ databases">
        <authorList>
            <person name="Cuomo C."/>
            <person name="Billmyre B."/>
            <person name="Heitman J."/>
        </authorList>
    </citation>
    <scope>NUCLEOTIDE SEQUENCE</scope>
    <source>
        <strain evidence="1">CBS 12478</strain>
    </source>
</reference>
<evidence type="ECO:0000313" key="1">
    <source>
        <dbReference type="EMBL" id="WWD17957.1"/>
    </source>
</evidence>
<dbReference type="OrthoDB" id="2567788at2759"/>
<dbReference type="Proteomes" id="UP000322225">
    <property type="component" value="Chromosome 4"/>
</dbReference>